<proteinExistence type="predicted"/>
<dbReference type="PANTHER" id="PTHR45935">
    <property type="entry name" value="PROTEIN ZBED8-RELATED"/>
    <property type="match status" value="1"/>
</dbReference>
<dbReference type="InterPro" id="IPR050916">
    <property type="entry name" value="SCAN-C2H2_zinc_finger"/>
</dbReference>
<evidence type="ECO:0000313" key="5">
    <source>
        <dbReference type="Proteomes" id="UP001474421"/>
    </source>
</evidence>
<dbReference type="Proteomes" id="UP001474421">
    <property type="component" value="Unassembled WGS sequence"/>
</dbReference>
<dbReference type="PANTHER" id="PTHR45935:SF15">
    <property type="entry name" value="SCAN BOX DOMAIN-CONTAINING PROTEIN"/>
    <property type="match status" value="1"/>
</dbReference>
<protein>
    <submittedName>
        <fullName evidence="4">SCAN domain-containing protein 1-like</fullName>
    </submittedName>
</protein>
<feature type="domain" description="SCAN box" evidence="3">
    <location>
        <begin position="176"/>
        <end position="235"/>
    </location>
</feature>
<dbReference type="AlphaFoldDB" id="A0AAW1AYI6"/>
<accession>A0AAW1AYI6</accession>
<organism evidence="4 5">
    <name type="scientific">Crotalus adamanteus</name>
    <name type="common">Eastern diamondback rattlesnake</name>
    <dbReference type="NCBI Taxonomy" id="8729"/>
    <lineage>
        <taxon>Eukaryota</taxon>
        <taxon>Metazoa</taxon>
        <taxon>Chordata</taxon>
        <taxon>Craniata</taxon>
        <taxon>Vertebrata</taxon>
        <taxon>Euteleostomi</taxon>
        <taxon>Lepidosauria</taxon>
        <taxon>Squamata</taxon>
        <taxon>Bifurcata</taxon>
        <taxon>Unidentata</taxon>
        <taxon>Episquamata</taxon>
        <taxon>Toxicofera</taxon>
        <taxon>Serpentes</taxon>
        <taxon>Colubroidea</taxon>
        <taxon>Viperidae</taxon>
        <taxon>Crotalinae</taxon>
        <taxon>Crotalus</taxon>
    </lineage>
</organism>
<reference evidence="4 5" key="1">
    <citation type="journal article" date="2024" name="Proc. Natl. Acad. Sci. U.S.A.">
        <title>The genetic regulatory architecture and epigenomic basis for age-related changes in rattlesnake venom.</title>
        <authorList>
            <person name="Hogan M.P."/>
            <person name="Holding M.L."/>
            <person name="Nystrom G.S."/>
            <person name="Colston T.J."/>
            <person name="Bartlett D.A."/>
            <person name="Mason A.J."/>
            <person name="Ellsworth S.A."/>
            <person name="Rautsaw R.M."/>
            <person name="Lawrence K.C."/>
            <person name="Strickland J.L."/>
            <person name="He B."/>
            <person name="Fraser P."/>
            <person name="Margres M.J."/>
            <person name="Gilbert D.M."/>
            <person name="Gibbs H.L."/>
            <person name="Parkinson C.L."/>
            <person name="Rokyta D.R."/>
        </authorList>
    </citation>
    <scope>NUCLEOTIDE SEQUENCE [LARGE SCALE GENOMIC DNA]</scope>
    <source>
        <strain evidence="4">DRR0105</strain>
    </source>
</reference>
<keyword evidence="5" id="KW-1185">Reference proteome</keyword>
<sequence length="292" mass="32336">MASEVQEPLLDSSCSGPSEDRDSENDIVSKHQDSDNDQSEYKTVAKCLGEDAEPLEMPAQPADPCQATKMKGKCEEEPTTEAALVPPVEIAVPVPVPPLNEGKGAKRMMEDDADVFKDMPDVCQEAREPGRAMLLPDLFGEAQEAHSSLDVSRAGGCTKVEQAIPCLSNTVSENQRKRFRGFAYKETEGPQVAYERLQELLFQWLKPEARSKEEIVEQLVLEQFLNLLPDDVQKWKTTSFCILSLGGSPIQREQGSGLQQEAGCAEASGADRQEGLFLRRLKDLVIYQTEEF</sequence>
<evidence type="ECO:0000313" key="4">
    <source>
        <dbReference type="EMBL" id="KAK9394581.1"/>
    </source>
</evidence>
<dbReference type="SMART" id="SM00431">
    <property type="entry name" value="SCAN"/>
    <property type="match status" value="1"/>
</dbReference>
<dbReference type="Gene3D" id="1.10.4020.10">
    <property type="entry name" value="DNA breaking-rejoining enzymes"/>
    <property type="match status" value="1"/>
</dbReference>
<dbReference type="EMBL" id="JAOTOJ010000011">
    <property type="protein sequence ID" value="KAK9394581.1"/>
    <property type="molecule type" value="Genomic_DNA"/>
</dbReference>
<dbReference type="Pfam" id="PF02023">
    <property type="entry name" value="SCAN"/>
    <property type="match status" value="1"/>
</dbReference>
<dbReference type="SUPFAM" id="SSF47353">
    <property type="entry name" value="Retrovirus capsid dimerization domain-like"/>
    <property type="match status" value="1"/>
</dbReference>
<gene>
    <name evidence="4" type="ORF">NXF25_015109</name>
</gene>
<evidence type="ECO:0000259" key="3">
    <source>
        <dbReference type="PROSITE" id="PS50804"/>
    </source>
</evidence>
<name>A0AAW1AYI6_CROAD</name>
<evidence type="ECO:0000256" key="1">
    <source>
        <dbReference type="ARBA" id="ARBA00023242"/>
    </source>
</evidence>
<dbReference type="InterPro" id="IPR003309">
    <property type="entry name" value="SCAN_dom"/>
</dbReference>
<dbReference type="PROSITE" id="PS50804">
    <property type="entry name" value="SCAN_BOX"/>
    <property type="match status" value="1"/>
</dbReference>
<evidence type="ECO:0000256" key="2">
    <source>
        <dbReference type="SAM" id="MobiDB-lite"/>
    </source>
</evidence>
<comment type="caution">
    <text evidence="4">The sequence shown here is derived from an EMBL/GenBank/DDBJ whole genome shotgun (WGS) entry which is preliminary data.</text>
</comment>
<feature type="region of interest" description="Disordered" evidence="2">
    <location>
        <begin position="1"/>
        <end position="74"/>
    </location>
</feature>
<keyword evidence="1" id="KW-0539">Nucleus</keyword>
<dbReference type="InterPro" id="IPR038269">
    <property type="entry name" value="SCAN_sf"/>
</dbReference>